<dbReference type="InterPro" id="IPR010976">
    <property type="entry name" value="B-phosphoglucomutase_hydrolase"/>
</dbReference>
<dbReference type="EC" id="5.4.2.6" evidence="9"/>
<dbReference type="InterPro" id="IPR006439">
    <property type="entry name" value="HAD-SF_hydro_IA"/>
</dbReference>
<protein>
    <recommendedName>
        <fullName evidence="10">Beta-phosphoglucomutase</fullName>
        <ecNumber evidence="9">5.4.2.6</ecNumber>
    </recommendedName>
</protein>
<dbReference type="Proteomes" id="UP001597383">
    <property type="component" value="Unassembled WGS sequence"/>
</dbReference>
<dbReference type="Gene3D" id="3.40.50.1000">
    <property type="entry name" value="HAD superfamily/HAD-like"/>
    <property type="match status" value="1"/>
</dbReference>
<dbReference type="SFLD" id="SFLDG01135">
    <property type="entry name" value="C1.5.6:_HAD__Beta-PGM__Phospha"/>
    <property type="match status" value="1"/>
</dbReference>
<reference evidence="12" key="1">
    <citation type="journal article" date="2019" name="Int. J. Syst. Evol. Microbiol.">
        <title>The Global Catalogue of Microorganisms (GCM) 10K type strain sequencing project: providing services to taxonomists for standard genome sequencing and annotation.</title>
        <authorList>
            <consortium name="The Broad Institute Genomics Platform"/>
            <consortium name="The Broad Institute Genome Sequencing Center for Infectious Disease"/>
            <person name="Wu L."/>
            <person name="Ma J."/>
        </authorList>
    </citation>
    <scope>NUCLEOTIDE SEQUENCE [LARGE SCALE GENOMIC DNA]</scope>
    <source>
        <strain evidence="12">R28</strain>
    </source>
</reference>
<comment type="catalytic activity">
    <reaction evidence="8">
        <text>beta-D-glucose 1-phosphate = beta-D-glucose 6-phosphate</text>
        <dbReference type="Rhea" id="RHEA:20113"/>
        <dbReference type="ChEBI" id="CHEBI:57684"/>
        <dbReference type="ChEBI" id="CHEBI:58247"/>
        <dbReference type="EC" id="5.4.2.6"/>
    </reaction>
</comment>
<dbReference type="PANTHER" id="PTHR46193:SF18">
    <property type="entry name" value="HEXITOL PHOSPHATASE B"/>
    <property type="match status" value="1"/>
</dbReference>
<evidence type="ECO:0000256" key="3">
    <source>
        <dbReference type="ARBA" id="ARBA00022553"/>
    </source>
</evidence>
<dbReference type="GO" id="GO:0008801">
    <property type="term" value="F:beta-phosphoglucomutase activity"/>
    <property type="evidence" value="ECO:0007669"/>
    <property type="project" value="UniProtKB-EC"/>
</dbReference>
<evidence type="ECO:0000256" key="7">
    <source>
        <dbReference type="ARBA" id="ARBA00023277"/>
    </source>
</evidence>
<comment type="cofactor">
    <cofactor evidence="1">
        <name>Mg(2+)</name>
        <dbReference type="ChEBI" id="CHEBI:18420"/>
    </cofactor>
</comment>
<dbReference type="InterPro" id="IPR010972">
    <property type="entry name" value="Beta-PGM"/>
</dbReference>
<sequence>MIQSPKLFIFDLDGVITDTAEYHYLAWKKLAEELDVSFDRQFNEQLKGISRMESLELILAKNRSLSLSDHEKEKLANDKNEYYKQLIESINGENTLPGIEKLIKEIKENNIKIALGSASKNANMVLDKLGLTEYFDYIVDAAKVKKGKPDPETFTTAADAFSIHYSDCIGIEDAVAGVEAINKASMFSVGVGSTEHLAEADYVVNDTSGLQFEELVRQYSNWKK</sequence>
<dbReference type="SFLD" id="SFLDG01129">
    <property type="entry name" value="C1.5:_HAD__Beta-PGM__Phosphata"/>
    <property type="match status" value="1"/>
</dbReference>
<dbReference type="SFLD" id="SFLDF00046">
    <property type="entry name" value="beta-phosphoglucomutase"/>
    <property type="match status" value="1"/>
</dbReference>
<evidence type="ECO:0000313" key="11">
    <source>
        <dbReference type="EMBL" id="MFD2044218.1"/>
    </source>
</evidence>
<keyword evidence="6 11" id="KW-0413">Isomerase</keyword>
<name>A0ABW4W0Q6_9BACI</name>
<dbReference type="InterPro" id="IPR023198">
    <property type="entry name" value="PGP-like_dom2"/>
</dbReference>
<keyword evidence="5" id="KW-0460">Magnesium</keyword>
<keyword evidence="7" id="KW-0119">Carbohydrate metabolism</keyword>
<dbReference type="SUPFAM" id="SSF56784">
    <property type="entry name" value="HAD-like"/>
    <property type="match status" value="1"/>
</dbReference>
<evidence type="ECO:0000256" key="5">
    <source>
        <dbReference type="ARBA" id="ARBA00022842"/>
    </source>
</evidence>
<dbReference type="NCBIfam" id="TIGR02009">
    <property type="entry name" value="PGMB-YQAB-SF"/>
    <property type="match status" value="1"/>
</dbReference>
<keyword evidence="4" id="KW-0479">Metal-binding</keyword>
<accession>A0ABW4W0Q6</accession>
<evidence type="ECO:0000256" key="6">
    <source>
        <dbReference type="ARBA" id="ARBA00023235"/>
    </source>
</evidence>
<gene>
    <name evidence="11" type="primary">pgmB</name>
    <name evidence="11" type="ORF">ACFSJF_08070</name>
</gene>
<proteinExistence type="inferred from homology"/>
<dbReference type="SFLD" id="SFLDS00003">
    <property type="entry name" value="Haloacid_Dehalogenase"/>
    <property type="match status" value="1"/>
</dbReference>
<dbReference type="CDD" id="cd02598">
    <property type="entry name" value="HAD_BPGM"/>
    <property type="match status" value="1"/>
</dbReference>
<dbReference type="NCBIfam" id="TIGR01990">
    <property type="entry name" value="bPGM"/>
    <property type="match status" value="1"/>
</dbReference>
<evidence type="ECO:0000256" key="9">
    <source>
        <dbReference type="ARBA" id="ARBA00044968"/>
    </source>
</evidence>
<keyword evidence="12" id="KW-1185">Reference proteome</keyword>
<comment type="caution">
    <text evidence="11">The sequence shown here is derived from an EMBL/GenBank/DDBJ whole genome shotgun (WGS) entry which is preliminary data.</text>
</comment>
<dbReference type="RefSeq" id="WP_377556528.1">
    <property type="nucleotide sequence ID" value="NZ_JBHUHQ010000014.1"/>
</dbReference>
<dbReference type="InterPro" id="IPR051600">
    <property type="entry name" value="Beta-PGM-like"/>
</dbReference>
<dbReference type="PANTHER" id="PTHR46193">
    <property type="entry name" value="6-PHOSPHOGLUCONATE PHOSPHATASE"/>
    <property type="match status" value="1"/>
</dbReference>
<dbReference type="InterPro" id="IPR036412">
    <property type="entry name" value="HAD-like_sf"/>
</dbReference>
<evidence type="ECO:0000313" key="12">
    <source>
        <dbReference type="Proteomes" id="UP001597383"/>
    </source>
</evidence>
<evidence type="ECO:0000256" key="2">
    <source>
        <dbReference type="ARBA" id="ARBA00006171"/>
    </source>
</evidence>
<dbReference type="NCBIfam" id="TIGR01509">
    <property type="entry name" value="HAD-SF-IA-v3"/>
    <property type="match status" value="1"/>
</dbReference>
<comment type="similarity">
    <text evidence="2">Belongs to the HAD-like hydrolase superfamily. CbbY/CbbZ/Gph/YieH family.</text>
</comment>
<organism evidence="11 12">
    <name type="scientific">Ornithinibacillus salinisoli</name>
    <dbReference type="NCBI Taxonomy" id="1848459"/>
    <lineage>
        <taxon>Bacteria</taxon>
        <taxon>Bacillati</taxon>
        <taxon>Bacillota</taxon>
        <taxon>Bacilli</taxon>
        <taxon>Bacillales</taxon>
        <taxon>Bacillaceae</taxon>
        <taxon>Ornithinibacillus</taxon>
    </lineage>
</organism>
<evidence type="ECO:0000256" key="4">
    <source>
        <dbReference type="ARBA" id="ARBA00022723"/>
    </source>
</evidence>
<keyword evidence="3" id="KW-0597">Phosphoprotein</keyword>
<evidence type="ECO:0000256" key="1">
    <source>
        <dbReference type="ARBA" id="ARBA00001946"/>
    </source>
</evidence>
<dbReference type="EMBL" id="JBHUHQ010000014">
    <property type="protein sequence ID" value="MFD2044218.1"/>
    <property type="molecule type" value="Genomic_DNA"/>
</dbReference>
<evidence type="ECO:0000256" key="8">
    <source>
        <dbReference type="ARBA" id="ARBA00044926"/>
    </source>
</evidence>
<evidence type="ECO:0000256" key="10">
    <source>
        <dbReference type="ARBA" id="ARBA00044991"/>
    </source>
</evidence>
<dbReference type="Pfam" id="PF00702">
    <property type="entry name" value="Hydrolase"/>
    <property type="match status" value="1"/>
</dbReference>
<dbReference type="Gene3D" id="1.10.150.240">
    <property type="entry name" value="Putative phosphatase, domain 2"/>
    <property type="match status" value="1"/>
</dbReference>
<dbReference type="InterPro" id="IPR023214">
    <property type="entry name" value="HAD_sf"/>
</dbReference>